<dbReference type="Proteomes" id="UP000268014">
    <property type="component" value="Unassembled WGS sequence"/>
</dbReference>
<evidence type="ECO:0000256" key="2">
    <source>
        <dbReference type="PROSITE-ProRule" id="PRU00708"/>
    </source>
</evidence>
<feature type="compositionally biased region" description="Polar residues" evidence="3">
    <location>
        <begin position="1027"/>
        <end position="1044"/>
    </location>
</feature>
<dbReference type="SMART" id="SM00799">
    <property type="entry name" value="DENN"/>
    <property type="match status" value="1"/>
</dbReference>
<dbReference type="InterPro" id="IPR005112">
    <property type="entry name" value="dDENN_dom"/>
</dbReference>
<keyword evidence="7" id="KW-1185">Reference proteome</keyword>
<dbReference type="InterPro" id="IPR011990">
    <property type="entry name" value="TPR-like_helical_dom_sf"/>
</dbReference>
<evidence type="ECO:0000259" key="4">
    <source>
        <dbReference type="PROSITE" id="PS50211"/>
    </source>
</evidence>
<dbReference type="SMART" id="SM00801">
    <property type="entry name" value="dDENN"/>
    <property type="match status" value="1"/>
</dbReference>
<gene>
    <name evidence="6" type="ORF">HPLM_LOCUS10543</name>
</gene>
<dbReference type="InterPro" id="IPR043153">
    <property type="entry name" value="DENN_C"/>
</dbReference>
<dbReference type="PANTHER" id="PTHR12296">
    <property type="entry name" value="DENN DOMAIN-CONTAINING PROTEIN 4"/>
    <property type="match status" value="1"/>
</dbReference>
<evidence type="ECO:0000313" key="6">
    <source>
        <dbReference type="EMBL" id="VDO40465.1"/>
    </source>
</evidence>
<dbReference type="InterPro" id="IPR051696">
    <property type="entry name" value="DENN_Domain_GEFs"/>
</dbReference>
<dbReference type="GO" id="GO:0031410">
    <property type="term" value="C:cytoplasmic vesicle"/>
    <property type="evidence" value="ECO:0007669"/>
    <property type="project" value="TreeGrafter"/>
</dbReference>
<evidence type="ECO:0000313" key="7">
    <source>
        <dbReference type="Proteomes" id="UP000268014"/>
    </source>
</evidence>
<name>A0A158QNJ2_HAEPC</name>
<proteinExistence type="predicted"/>
<dbReference type="SMART" id="SM00800">
    <property type="entry name" value="uDENN"/>
    <property type="match status" value="1"/>
</dbReference>
<dbReference type="Gene3D" id="3.40.50.11500">
    <property type="match status" value="1"/>
</dbReference>
<dbReference type="InterPro" id="IPR002885">
    <property type="entry name" value="PPR_rpt"/>
</dbReference>
<dbReference type="Gene3D" id="2.100.10.50">
    <property type="match status" value="1"/>
</dbReference>
<dbReference type="OrthoDB" id="75250at2759"/>
<organism evidence="8">
    <name type="scientific">Haemonchus placei</name>
    <name type="common">Barber's pole worm</name>
    <dbReference type="NCBI Taxonomy" id="6290"/>
    <lineage>
        <taxon>Eukaryota</taxon>
        <taxon>Metazoa</taxon>
        <taxon>Ecdysozoa</taxon>
        <taxon>Nematoda</taxon>
        <taxon>Chromadorea</taxon>
        <taxon>Rhabditida</taxon>
        <taxon>Rhabditina</taxon>
        <taxon>Rhabditomorpha</taxon>
        <taxon>Strongyloidea</taxon>
        <taxon>Trichostrongylidae</taxon>
        <taxon>Haemonchus</taxon>
    </lineage>
</organism>
<dbReference type="PROSITE" id="PS51498">
    <property type="entry name" value="MABP"/>
    <property type="match status" value="1"/>
</dbReference>
<dbReference type="GO" id="GO:0032483">
    <property type="term" value="P:regulation of Rab protein signal transduction"/>
    <property type="evidence" value="ECO:0007669"/>
    <property type="project" value="TreeGrafter"/>
</dbReference>
<reference evidence="8" key="1">
    <citation type="submission" date="2016-04" db="UniProtKB">
        <authorList>
            <consortium name="WormBaseParasite"/>
        </authorList>
    </citation>
    <scope>IDENTIFICATION</scope>
</reference>
<dbReference type="WBParaSite" id="HPLM_0001055101-mRNA-1">
    <property type="protein sequence ID" value="HPLM_0001055101-mRNA-1"/>
    <property type="gene ID" value="HPLM_0001055101"/>
</dbReference>
<dbReference type="PROSITE" id="PS50211">
    <property type="entry name" value="DENN"/>
    <property type="match status" value="1"/>
</dbReference>
<dbReference type="Pfam" id="PF03456">
    <property type="entry name" value="uDENN"/>
    <property type="match status" value="1"/>
</dbReference>
<dbReference type="Gene3D" id="1.25.40.10">
    <property type="entry name" value="Tetratricopeptide repeat domain"/>
    <property type="match status" value="1"/>
</dbReference>
<dbReference type="PROSITE" id="PS51375">
    <property type="entry name" value="PPR"/>
    <property type="match status" value="1"/>
</dbReference>
<dbReference type="STRING" id="6290.A0A158QNJ2"/>
<dbReference type="InterPro" id="IPR023341">
    <property type="entry name" value="MABP"/>
</dbReference>
<reference evidence="6 7" key="2">
    <citation type="submission" date="2018-11" db="EMBL/GenBank/DDBJ databases">
        <authorList>
            <consortium name="Pathogen Informatics"/>
        </authorList>
    </citation>
    <scope>NUCLEOTIDE SEQUENCE [LARGE SCALE GENOMIC DNA]</scope>
    <source>
        <strain evidence="6 7">MHpl1</strain>
    </source>
</reference>
<dbReference type="InterPro" id="IPR037516">
    <property type="entry name" value="Tripartite_DENN"/>
</dbReference>
<evidence type="ECO:0000256" key="1">
    <source>
        <dbReference type="ARBA" id="ARBA00022658"/>
    </source>
</evidence>
<dbReference type="Pfam" id="PF03455">
    <property type="entry name" value="dDENN"/>
    <property type="match status" value="1"/>
</dbReference>
<accession>A0A158QNJ2</accession>
<dbReference type="EMBL" id="UZAF01017326">
    <property type="protein sequence ID" value="VDO40465.1"/>
    <property type="molecule type" value="Genomic_DNA"/>
</dbReference>
<keyword evidence="1" id="KW-0344">Guanine-nucleotide releasing factor</keyword>
<dbReference type="OMA" id="YRRAPPN"/>
<dbReference type="Pfam" id="PF02141">
    <property type="entry name" value="DENN"/>
    <property type="match status" value="1"/>
</dbReference>
<evidence type="ECO:0000259" key="5">
    <source>
        <dbReference type="PROSITE" id="PS51498"/>
    </source>
</evidence>
<feature type="domain" description="UDENN" evidence="4">
    <location>
        <begin position="191"/>
        <end position="657"/>
    </location>
</feature>
<sequence length="1616" mass="183666">MSSKDDDRRLFEHFVIAGLSQEAPEQATPSSQEFGFRNSSPLAPITDICVIFPSLGETAPEGYEIIETTQLGYPADLNHGSIRMPSVFLCYRRGYHKPPLLDIGLIEYGRGEKPMVDTNIVQTTPFGRPANVNNASQNIFLTYRRAVPSSAPSQFVVTDICVILANKGEIPLHTYYKIPKNLNKGMVGSDVYICYKKSQCSTKRLAYKPSVLDYFPKAKSGDSNDDDFKLAQNISLFCLPMGALIECWPVKCQPPDRVFSTFVLTDENGTKFYGASVSFFEKYDEKLSEEQLEQLELNSTGRVDEAGAVEDSSSNNDPADEMTFYTNIAICIISRYPFFNSFKRFLYYIHRMSIGGGVHAVPIERYISHLMFEVSFPTPRRPYVLMQLGSETISFDSYDESQLPLNGAQLCDTLRALGTDNLIYLMMLALLEQKILVHSLRSWMLTAVAESVCALMFPFHWQCPYVPQCPLGLAGVLHAPLPFIAGVDSRYFDLYEDPPPDVTCFDLDTATISQSLNRQTLKLSILPKKPTKQLKATLDDLFRRLNKEAFDLGSKKADYVPVDREMVIQKKRKELEMAIHDAFLRFMANLMRGYQSFLKPIKCAPASVSATDTGNLFDLDGFLKSRDKSGVEFFRRFGATQSFIRFIEERSFISDKSTYNAFFDDCIAKVDMSEGNDVPLLESDSSAHLNNTSVSEIFYIPSLLFVESVATTSNIIPFFFFVETMRHTLQVFIAPPEPIIDPATGLEREFRYERFPRRLDPALFQLDQLNLNRTTDQHTVPVQYEHNRCAAVRTKPEMKSSILAATNSVRTNPLHWPKTLLFYAYSLWFMQLPSLVSIAPNKRKILLLAFHILDRMEHTDVFPLDQVCYRILIELCGECGEPSLAVKVLQAMHRAGVEQNAVTYGIYHRAVLNAKWPTSSRQRAISAWAMLRLHLQAITKFKMCIRSNAHNPYPSVADTQSVSDSGYHSDKAAEEKRLVNLLMFYKEALELETKPYVISYEPVQPSATCDENPTKIDPLDPLGALSSAETPKTPSTPKLSSNYMPMSPSRAKFMAELESTPFANEFNIKSESKTPNKSLGWLKGITNSPIVKMIRSQTFVVFTTKNCREHCLERCRVFLENPKPPDPEAQGMSVSPSLHAIVNQVWKGYDDVRMDGKLEETNVTKFYPVSSKLKLGVSSLVREVKSLNRSYRERGSGTIFGDDSDDDTVDIDEEDNAYQLDCGKADSILNDDWWLKEVYLQLRRNEMRKGERDEAREEAFRSGIVDVTLSSCTPCPNCRMMIYDEEIMSGWKVDDQNLNTVCPYCFPEDEGKLGTERNGRLENLKTCCTKAFSQIFAPRLTVHIERRNKPTTSWYRLNTFDADLQVSLFLLTQSYSRLHQSTPASTPGAAEDICVSYVSPLVLRREVETLLAADLYALKDPQIMTSHPVVFWNLVFYLRRLSLPSHLYMQVDCIVWISPRAHIRCVYDRPLDHVGPTPLYLVNPNHKLRKDGKGVNVQFVSQEKLSRSLPVWKTVTQSVQDNRLFTAIQTLINDSRRVTENGQIALGPHFPVFRDIQFASLDVFGRALLRDSLDKQYIEEYHKLPPRIMCIMPHQDRPQSPVERACRKVFLPLDLF</sequence>
<evidence type="ECO:0000256" key="3">
    <source>
        <dbReference type="SAM" id="MobiDB-lite"/>
    </source>
</evidence>
<evidence type="ECO:0000313" key="8">
    <source>
        <dbReference type="WBParaSite" id="HPLM_0001055101-mRNA-1"/>
    </source>
</evidence>
<feature type="repeat" description="PPR" evidence="2">
    <location>
        <begin position="865"/>
        <end position="899"/>
    </location>
</feature>
<dbReference type="InterPro" id="IPR005113">
    <property type="entry name" value="uDENN_dom"/>
</dbReference>
<feature type="region of interest" description="Disordered" evidence="3">
    <location>
        <begin position="1020"/>
        <end position="1045"/>
    </location>
</feature>
<feature type="domain" description="MABP" evidence="5">
    <location>
        <begin position="42"/>
        <end position="199"/>
    </location>
</feature>
<dbReference type="InterPro" id="IPR001194">
    <property type="entry name" value="cDENN_dom"/>
</dbReference>
<dbReference type="PANTHER" id="PTHR12296:SF30">
    <property type="entry name" value="DENN DOMAIN-CONTAINING PROTEIN CRAG"/>
    <property type="match status" value="1"/>
</dbReference>
<dbReference type="GO" id="GO:0005085">
    <property type="term" value="F:guanyl-nucleotide exchange factor activity"/>
    <property type="evidence" value="ECO:0007669"/>
    <property type="project" value="UniProtKB-KW"/>
</dbReference>
<protein>
    <submittedName>
        <fullName evidence="8">C-myc promoter-binding protein</fullName>
    </submittedName>
</protein>